<name>A0A831TJ73_9BACT</name>
<gene>
    <name evidence="1" type="ORF">ENP34_10935</name>
</gene>
<evidence type="ECO:0000313" key="1">
    <source>
        <dbReference type="EMBL" id="HEG91934.1"/>
    </source>
</evidence>
<comment type="caution">
    <text evidence="1">The sequence shown here is derived from an EMBL/GenBank/DDBJ whole genome shotgun (WGS) entry which is preliminary data.</text>
</comment>
<organism evidence="1">
    <name type="scientific">Thermorudis peleae</name>
    <dbReference type="NCBI Taxonomy" id="1382356"/>
    <lineage>
        <taxon>Bacteria</taxon>
        <taxon>Pseudomonadati</taxon>
        <taxon>Thermomicrobiota</taxon>
        <taxon>Thermomicrobia</taxon>
        <taxon>Thermomicrobia incertae sedis</taxon>
        <taxon>Thermorudis</taxon>
    </lineage>
</organism>
<dbReference type="AlphaFoldDB" id="A0A831TJ73"/>
<protein>
    <submittedName>
        <fullName evidence="1">Uncharacterized protein</fullName>
    </submittedName>
</protein>
<sequence>MPLTAQPLQDVRRVSAFVRRRRVEGSQQGFGVPLRERALGPCGDVAEERADRAQVVESERRSEGVDPLAESIDELASPVFLFGKQPGGEQRFEAGFPPGTPVAVNPEQLIDQAAGRPAREPGSLVPGSCLVPVVEQPGQTEGSVVRPLISRSSIQRVEAFQRLLDVG</sequence>
<proteinExistence type="predicted"/>
<dbReference type="EMBL" id="DSIY01000255">
    <property type="protein sequence ID" value="HEG91934.1"/>
    <property type="molecule type" value="Genomic_DNA"/>
</dbReference>
<accession>A0A831TJ73</accession>
<reference evidence="1" key="1">
    <citation type="journal article" date="2020" name="mSystems">
        <title>Genome- and Community-Level Interaction Insights into Carbon Utilization and Element Cycling Functions of Hydrothermarchaeota in Hydrothermal Sediment.</title>
        <authorList>
            <person name="Zhou Z."/>
            <person name="Liu Y."/>
            <person name="Xu W."/>
            <person name="Pan J."/>
            <person name="Luo Z.H."/>
            <person name="Li M."/>
        </authorList>
    </citation>
    <scope>NUCLEOTIDE SEQUENCE [LARGE SCALE GENOMIC DNA]</scope>
    <source>
        <strain evidence="1">SpSt-210</strain>
    </source>
</reference>